<evidence type="ECO:0000313" key="1">
    <source>
        <dbReference type="EMBL" id="QQK07746.1"/>
    </source>
</evidence>
<dbReference type="Proteomes" id="UP000595814">
    <property type="component" value="Chromosome"/>
</dbReference>
<keyword evidence="1" id="KW-0808">Transferase</keyword>
<protein>
    <submittedName>
        <fullName evidence="1">Pantetheine-phosphate adenylyltransferase</fullName>
        <ecNumber evidence="1">2.7.7.3</ecNumber>
    </submittedName>
</protein>
<proteinExistence type="predicted"/>
<organism evidence="1 2">
    <name type="scientific">Miniphocaeibacter halophilus</name>
    <dbReference type="NCBI Taxonomy" id="2931922"/>
    <lineage>
        <taxon>Bacteria</taxon>
        <taxon>Bacillati</taxon>
        <taxon>Bacillota</taxon>
        <taxon>Tissierellia</taxon>
        <taxon>Tissierellales</taxon>
        <taxon>Peptoniphilaceae</taxon>
        <taxon>Miniphocaeibacter</taxon>
    </lineage>
</organism>
<evidence type="ECO:0000313" key="2">
    <source>
        <dbReference type="Proteomes" id="UP000595814"/>
    </source>
</evidence>
<keyword evidence="1" id="KW-0548">Nucleotidyltransferase</keyword>
<reference evidence="1 2" key="1">
    <citation type="journal article" date="2022" name="Int. J. Syst. Evol. Microbiol.">
        <title>Miniphocaeibacter halophilus sp. nov., an ammonium-tolerant acetate-producing bacterium isolated from a biogas system.</title>
        <authorList>
            <person name="Schnurer A."/>
            <person name="Singh A."/>
            <person name="Bi S."/>
            <person name="Qiao W."/>
            <person name="Westerholm M."/>
        </authorList>
    </citation>
    <scope>NUCLEOTIDE SEQUENCE [LARGE SCALE GENOMIC DNA]</scope>
    <source>
        <strain evidence="1 2">AMB_01</strain>
    </source>
</reference>
<keyword evidence="2" id="KW-1185">Reference proteome</keyword>
<sequence>MKIIYPGSFDPITLGHLDIIERVSKKFDEVYIAILNNNQKKSLFTVEERIEIIKDACKSFKNIKVVAFSGLLVDFAKSIDCKLIVRGLREVSDYEKEVQMALMNRELYNDMETLFLVSNAKYSFVSSSIIKEIISFGGNVENFVPELAYKMLKSKYLHK</sequence>
<accession>A0AC61MQ65</accession>
<dbReference type="EC" id="2.7.7.3" evidence="1"/>
<name>A0AC61MQ65_9FIRM</name>
<dbReference type="EMBL" id="CP066744">
    <property type="protein sequence ID" value="QQK07746.1"/>
    <property type="molecule type" value="Genomic_DNA"/>
</dbReference>
<gene>
    <name evidence="1" type="primary">coaD</name>
    <name evidence="1" type="ORF">JFY71_10745</name>
</gene>